<dbReference type="SUPFAM" id="SSF56672">
    <property type="entry name" value="DNA/RNA polymerases"/>
    <property type="match status" value="1"/>
</dbReference>
<feature type="compositionally biased region" description="Polar residues" evidence="1">
    <location>
        <begin position="94"/>
        <end position="106"/>
    </location>
</feature>
<protein>
    <submittedName>
        <fullName evidence="2">Retrotransposon protein</fullName>
    </submittedName>
</protein>
<dbReference type="InterPro" id="IPR043502">
    <property type="entry name" value="DNA/RNA_pol_sf"/>
</dbReference>
<reference evidence="2" key="1">
    <citation type="submission" date="2019-08" db="EMBL/GenBank/DDBJ databases">
        <authorList>
            <person name="Liu F."/>
        </authorList>
    </citation>
    <scope>NUCLEOTIDE SEQUENCE [LARGE SCALE GENOMIC DNA]</scope>
    <source>
        <strain evidence="2">PA1801</strain>
        <tissue evidence="2">Leaf</tissue>
    </source>
</reference>
<dbReference type="PANTHER" id="PTHR15503:SF45">
    <property type="entry name" value="RNA-DIRECTED DNA POLYMERASE HOMOLOG"/>
    <property type="match status" value="1"/>
</dbReference>
<evidence type="ECO:0000256" key="1">
    <source>
        <dbReference type="SAM" id="MobiDB-lite"/>
    </source>
</evidence>
<gene>
    <name evidence="2" type="ORF">EPI10_028092</name>
</gene>
<evidence type="ECO:0000313" key="3">
    <source>
        <dbReference type="Proteomes" id="UP000325315"/>
    </source>
</evidence>
<dbReference type="Gene3D" id="3.30.70.270">
    <property type="match status" value="1"/>
</dbReference>
<dbReference type="EMBL" id="SMMG02000009">
    <property type="protein sequence ID" value="KAA3461529.1"/>
    <property type="molecule type" value="Genomic_DNA"/>
</dbReference>
<dbReference type="PANTHER" id="PTHR15503">
    <property type="entry name" value="LDOC1 RELATED"/>
    <property type="match status" value="1"/>
</dbReference>
<evidence type="ECO:0000313" key="2">
    <source>
        <dbReference type="EMBL" id="KAA3461529.1"/>
    </source>
</evidence>
<proteinExistence type="predicted"/>
<accession>A0A5B6UUX1</accession>
<dbReference type="InterPro" id="IPR032567">
    <property type="entry name" value="RTL1-rel"/>
</dbReference>
<comment type="caution">
    <text evidence="2">The sequence shown here is derived from an EMBL/GenBank/DDBJ whole genome shotgun (WGS) entry which is preliminary data.</text>
</comment>
<dbReference type="Gene3D" id="3.10.10.10">
    <property type="entry name" value="HIV Type 1 Reverse Transcriptase, subunit A, domain 1"/>
    <property type="match status" value="1"/>
</dbReference>
<feature type="region of interest" description="Disordered" evidence="1">
    <location>
        <begin position="93"/>
        <end position="113"/>
    </location>
</feature>
<name>A0A5B6UUX1_9ROSI</name>
<keyword evidence="3" id="KW-1185">Reference proteome</keyword>
<dbReference type="InterPro" id="IPR043128">
    <property type="entry name" value="Rev_trsase/Diguanyl_cyclase"/>
</dbReference>
<organism evidence="2 3">
    <name type="scientific">Gossypium australe</name>
    <dbReference type="NCBI Taxonomy" id="47621"/>
    <lineage>
        <taxon>Eukaryota</taxon>
        <taxon>Viridiplantae</taxon>
        <taxon>Streptophyta</taxon>
        <taxon>Embryophyta</taxon>
        <taxon>Tracheophyta</taxon>
        <taxon>Spermatophyta</taxon>
        <taxon>Magnoliopsida</taxon>
        <taxon>eudicotyledons</taxon>
        <taxon>Gunneridae</taxon>
        <taxon>Pentapetalae</taxon>
        <taxon>rosids</taxon>
        <taxon>malvids</taxon>
        <taxon>Malvales</taxon>
        <taxon>Malvaceae</taxon>
        <taxon>Malvoideae</taxon>
        <taxon>Gossypium</taxon>
    </lineage>
</organism>
<dbReference type="Proteomes" id="UP000325315">
    <property type="component" value="Unassembled WGS sequence"/>
</dbReference>
<sequence length="476" mass="53897">MSIMDYEQGYMQLRKYTVELILTEEASCKRKRFGTPSSHLVLKRIKKFHEHRRIIAKSTTSDKVRDQQAPVLVGTVKGPTKASKEHFARECLKNDNTAPPDTQRSAPSVRGQGASHLGFVSRGGSRKRNEAITHQLEVRALAWVYVVRACEEGDATDVVVGILLLFSTPVYALIDPSSFHLYINVDLVNSGSLKPKASKVAMSVLSLLGQKEEKFFSSRPKCETLEVNDIRTSGLTHIISSIRASKLLKQGCEASLGYVIKSTNRDSQIGNIQTVYEHPDVFPEELSRLPPNREVGFAIEVFPGTIAVLISFYRMAPTELKELTIQFISPWGVPVLFVKSKDDDYKLVPLPLIDDLFDQLKRASVLSKIDLRFGYYQLKVKDSDVPKVAFRARMVTTNFWQCLLRLSMSNISELFCKFCETNNFRKLSKCEFWLPQIVFLDMSFLWMGSVLIRKRLRLSCNGKHRGTCLKFALSLV</sequence>
<dbReference type="AlphaFoldDB" id="A0A5B6UUX1"/>